<accession>A0A2N5VKA1</accession>
<keyword evidence="4" id="KW-1185">Reference proteome</keyword>
<comment type="caution">
    <text evidence="3">The sequence shown here is derived from an EMBL/GenBank/DDBJ whole genome shotgun (WGS) entry which is preliminary data.</text>
</comment>
<dbReference type="EMBL" id="PGCJ01001384">
    <property type="protein sequence ID" value="PLW05833.1"/>
    <property type="molecule type" value="Genomic_DNA"/>
</dbReference>
<evidence type="ECO:0000313" key="1">
    <source>
        <dbReference type="EMBL" id="PLW05833.1"/>
    </source>
</evidence>
<evidence type="ECO:0000313" key="2">
    <source>
        <dbReference type="EMBL" id="PLW46800.1"/>
    </source>
</evidence>
<dbReference type="Proteomes" id="UP000235392">
    <property type="component" value="Unassembled WGS sequence"/>
</dbReference>
<sequence length="66" mass="6867">MTPGRRAVAATMANIDSHEPDSSVAGTMACDRGATQPAVIQLGKMVQPKGDLLRCTPPSIVAYAIQ</sequence>
<proteinExistence type="predicted"/>
<dbReference type="EMBL" id="PGCJ01000090">
    <property type="protein sequence ID" value="PLW50402.1"/>
    <property type="molecule type" value="Genomic_DNA"/>
</dbReference>
<organism evidence="3 4">
    <name type="scientific">Puccinia coronata f. sp. avenae</name>
    <dbReference type="NCBI Taxonomy" id="200324"/>
    <lineage>
        <taxon>Eukaryota</taxon>
        <taxon>Fungi</taxon>
        <taxon>Dikarya</taxon>
        <taxon>Basidiomycota</taxon>
        <taxon>Pucciniomycotina</taxon>
        <taxon>Pucciniomycetes</taxon>
        <taxon>Pucciniales</taxon>
        <taxon>Pucciniaceae</taxon>
        <taxon>Puccinia</taxon>
    </lineage>
</organism>
<evidence type="ECO:0000313" key="5">
    <source>
        <dbReference type="Proteomes" id="UP000235392"/>
    </source>
</evidence>
<evidence type="ECO:0000313" key="3">
    <source>
        <dbReference type="EMBL" id="PLW50402.1"/>
    </source>
</evidence>
<gene>
    <name evidence="3" type="ORF">PCANC_07616</name>
    <name evidence="1" type="ORF">PCANC_26804</name>
    <name evidence="2" type="ORF">PCASD_06021</name>
</gene>
<evidence type="ECO:0000313" key="4">
    <source>
        <dbReference type="Proteomes" id="UP000235388"/>
    </source>
</evidence>
<name>A0A2N5VKA1_9BASI</name>
<dbReference type="Proteomes" id="UP000235388">
    <property type="component" value="Unassembled WGS sequence"/>
</dbReference>
<protein>
    <submittedName>
        <fullName evidence="3">Uncharacterized protein</fullName>
    </submittedName>
</protein>
<reference evidence="4 5" key="1">
    <citation type="submission" date="2017-11" db="EMBL/GenBank/DDBJ databases">
        <title>De novo assembly and phasing of dikaryotic genomes from two isolates of Puccinia coronata f. sp. avenae, the causal agent of oat crown rust.</title>
        <authorList>
            <person name="Miller M.E."/>
            <person name="Zhang Y."/>
            <person name="Omidvar V."/>
            <person name="Sperschneider J."/>
            <person name="Schwessinger B."/>
            <person name="Raley C."/>
            <person name="Palmer J.M."/>
            <person name="Garnica D."/>
            <person name="Upadhyaya N."/>
            <person name="Rathjen J."/>
            <person name="Taylor J.M."/>
            <person name="Park R.F."/>
            <person name="Dodds P.N."/>
            <person name="Hirsch C.D."/>
            <person name="Kianian S.F."/>
            <person name="Figueroa M."/>
        </authorList>
    </citation>
    <scope>NUCLEOTIDE SEQUENCE [LARGE SCALE GENOMIC DNA]</scope>
    <source>
        <strain evidence="3">12NC29</strain>
        <strain evidence="2">12SD80</strain>
    </source>
</reference>
<dbReference type="AlphaFoldDB" id="A0A2N5VKA1"/>
<dbReference type="EMBL" id="PGCI01000036">
    <property type="protein sequence ID" value="PLW46800.1"/>
    <property type="molecule type" value="Genomic_DNA"/>
</dbReference>